<keyword evidence="4" id="KW-0812">Transmembrane</keyword>
<reference evidence="7" key="1">
    <citation type="journal article" date="2019" name="Int. J. Syst. Evol. Microbiol.">
        <title>The Global Catalogue of Microorganisms (GCM) 10K type strain sequencing project: providing services to taxonomists for standard genome sequencing and annotation.</title>
        <authorList>
            <consortium name="The Broad Institute Genomics Platform"/>
            <consortium name="The Broad Institute Genome Sequencing Center for Infectious Disease"/>
            <person name="Wu L."/>
            <person name="Ma J."/>
        </authorList>
    </citation>
    <scope>NUCLEOTIDE SEQUENCE [LARGE SCALE GENOMIC DNA]</scope>
    <source>
        <strain evidence="7">CCUG 59778</strain>
    </source>
</reference>
<dbReference type="EMBL" id="JBHSKF010000013">
    <property type="protein sequence ID" value="MFC5289916.1"/>
    <property type="molecule type" value="Genomic_DNA"/>
</dbReference>
<evidence type="ECO:0000256" key="1">
    <source>
        <dbReference type="ARBA" id="ARBA00022679"/>
    </source>
</evidence>
<keyword evidence="4" id="KW-1133">Transmembrane helix</keyword>
<organism evidence="6 7">
    <name type="scientific">Actinokineospora guangxiensis</name>
    <dbReference type="NCBI Taxonomy" id="1490288"/>
    <lineage>
        <taxon>Bacteria</taxon>
        <taxon>Bacillati</taxon>
        <taxon>Actinomycetota</taxon>
        <taxon>Actinomycetes</taxon>
        <taxon>Pseudonocardiales</taxon>
        <taxon>Pseudonocardiaceae</taxon>
        <taxon>Actinokineospora</taxon>
    </lineage>
</organism>
<dbReference type="Pfam" id="PF02518">
    <property type="entry name" value="HATPase_c"/>
    <property type="match status" value="1"/>
</dbReference>
<evidence type="ECO:0000256" key="4">
    <source>
        <dbReference type="SAM" id="Phobius"/>
    </source>
</evidence>
<protein>
    <submittedName>
        <fullName evidence="6">Sensor histidine kinase</fullName>
    </submittedName>
</protein>
<evidence type="ECO:0000313" key="7">
    <source>
        <dbReference type="Proteomes" id="UP001596157"/>
    </source>
</evidence>
<dbReference type="RefSeq" id="WP_378249785.1">
    <property type="nucleotide sequence ID" value="NZ_JBHSKF010000013.1"/>
</dbReference>
<dbReference type="PANTHER" id="PTHR24421:SF61">
    <property type="entry name" value="OXYGEN SENSOR HISTIDINE KINASE NREB"/>
    <property type="match status" value="1"/>
</dbReference>
<feature type="transmembrane region" description="Helical" evidence="4">
    <location>
        <begin position="28"/>
        <end position="54"/>
    </location>
</feature>
<keyword evidence="4" id="KW-0472">Membrane</keyword>
<dbReference type="Proteomes" id="UP001596157">
    <property type="component" value="Unassembled WGS sequence"/>
</dbReference>
<accession>A0ABW0ET21</accession>
<feature type="transmembrane region" description="Helical" evidence="4">
    <location>
        <begin position="66"/>
        <end position="85"/>
    </location>
</feature>
<gene>
    <name evidence="6" type="ORF">ACFPM7_22910</name>
</gene>
<evidence type="ECO:0000259" key="5">
    <source>
        <dbReference type="Pfam" id="PF02518"/>
    </source>
</evidence>
<dbReference type="SUPFAM" id="SSF55874">
    <property type="entry name" value="ATPase domain of HSP90 chaperone/DNA topoisomerase II/histidine kinase"/>
    <property type="match status" value="1"/>
</dbReference>
<keyword evidence="7" id="KW-1185">Reference proteome</keyword>
<dbReference type="CDD" id="cd16917">
    <property type="entry name" value="HATPase_UhpB-NarQ-NarX-like"/>
    <property type="match status" value="1"/>
</dbReference>
<sequence>MPGSGRGDVEAAFALSARRFAAAVRGCVVVLVSAFGVLGVSVPVAVFGVVVAGAAVDWWVAVTGRAAWAGLAAAVLRVVVVCWAAGQSEWALQVVTMTAITVQWEWRARVAVPVAGLLLAVHLATGGGGVAVVVRVVVECALARLGFALARRSSRRVDELRVRRAELDLAESTSVARRLREREYLALLHDTASSTFLLVAAGGADVSKEKVAEYARHDLSVLTSEPPESRGPVDLGASLAVVVSRVPLAVDARLPGGVLVPAPVALAVVRSVREALSNVVRHAGVGDAQVEARAGGRGVVVTVTDTGRGFRAEEVPSASRGIRGSVVERMAAVGGRAAVTSQPGRGTTVRLEWSGA</sequence>
<dbReference type="InterPro" id="IPR036890">
    <property type="entry name" value="HATPase_C_sf"/>
</dbReference>
<keyword evidence="1" id="KW-0808">Transferase</keyword>
<dbReference type="InterPro" id="IPR003594">
    <property type="entry name" value="HATPase_dom"/>
</dbReference>
<proteinExistence type="predicted"/>
<keyword evidence="2 6" id="KW-0418">Kinase</keyword>
<keyword evidence="3" id="KW-0902">Two-component regulatory system</keyword>
<dbReference type="InterPro" id="IPR050482">
    <property type="entry name" value="Sensor_HK_TwoCompSys"/>
</dbReference>
<dbReference type="Gene3D" id="3.30.565.10">
    <property type="entry name" value="Histidine kinase-like ATPase, C-terminal domain"/>
    <property type="match status" value="1"/>
</dbReference>
<comment type="caution">
    <text evidence="6">The sequence shown here is derived from an EMBL/GenBank/DDBJ whole genome shotgun (WGS) entry which is preliminary data.</text>
</comment>
<dbReference type="GO" id="GO:0016301">
    <property type="term" value="F:kinase activity"/>
    <property type="evidence" value="ECO:0007669"/>
    <property type="project" value="UniProtKB-KW"/>
</dbReference>
<evidence type="ECO:0000256" key="3">
    <source>
        <dbReference type="ARBA" id="ARBA00023012"/>
    </source>
</evidence>
<evidence type="ECO:0000256" key="2">
    <source>
        <dbReference type="ARBA" id="ARBA00022777"/>
    </source>
</evidence>
<feature type="domain" description="Histidine kinase/HSP90-like ATPase" evidence="5">
    <location>
        <begin position="267"/>
        <end position="352"/>
    </location>
</feature>
<dbReference type="PANTHER" id="PTHR24421">
    <property type="entry name" value="NITRATE/NITRITE SENSOR PROTEIN NARX-RELATED"/>
    <property type="match status" value="1"/>
</dbReference>
<evidence type="ECO:0000313" key="6">
    <source>
        <dbReference type="EMBL" id="MFC5289916.1"/>
    </source>
</evidence>
<name>A0ABW0ET21_9PSEU</name>